<accession>W2SPP4</accession>
<proteinExistence type="predicted"/>
<feature type="compositionally biased region" description="Basic and acidic residues" evidence="1">
    <location>
        <begin position="1"/>
        <end position="16"/>
    </location>
</feature>
<organism evidence="2 3">
    <name type="scientific">Necator americanus</name>
    <name type="common">Human hookworm</name>
    <dbReference type="NCBI Taxonomy" id="51031"/>
    <lineage>
        <taxon>Eukaryota</taxon>
        <taxon>Metazoa</taxon>
        <taxon>Ecdysozoa</taxon>
        <taxon>Nematoda</taxon>
        <taxon>Chromadorea</taxon>
        <taxon>Rhabditida</taxon>
        <taxon>Rhabditina</taxon>
        <taxon>Rhabditomorpha</taxon>
        <taxon>Strongyloidea</taxon>
        <taxon>Ancylostomatidae</taxon>
        <taxon>Bunostominae</taxon>
        <taxon>Necator</taxon>
    </lineage>
</organism>
<reference evidence="3" key="1">
    <citation type="journal article" date="2014" name="Nat. Genet.">
        <title>Genome of the human hookworm Necator americanus.</title>
        <authorList>
            <person name="Tang Y.T."/>
            <person name="Gao X."/>
            <person name="Rosa B.A."/>
            <person name="Abubucker S."/>
            <person name="Hallsworth-Pepin K."/>
            <person name="Martin J."/>
            <person name="Tyagi R."/>
            <person name="Heizer E."/>
            <person name="Zhang X."/>
            <person name="Bhonagiri-Palsikar V."/>
            <person name="Minx P."/>
            <person name="Warren W.C."/>
            <person name="Wang Q."/>
            <person name="Zhan B."/>
            <person name="Hotez P.J."/>
            <person name="Sternberg P.W."/>
            <person name="Dougall A."/>
            <person name="Gaze S.T."/>
            <person name="Mulvenna J."/>
            <person name="Sotillo J."/>
            <person name="Ranganathan S."/>
            <person name="Rabelo E.M."/>
            <person name="Wilson R.K."/>
            <person name="Felgner P.L."/>
            <person name="Bethony J."/>
            <person name="Hawdon J.M."/>
            <person name="Gasser R.B."/>
            <person name="Loukas A."/>
            <person name="Mitreva M."/>
        </authorList>
    </citation>
    <scope>NUCLEOTIDE SEQUENCE [LARGE SCALE GENOMIC DNA]</scope>
</reference>
<evidence type="ECO:0000256" key="1">
    <source>
        <dbReference type="SAM" id="MobiDB-lite"/>
    </source>
</evidence>
<name>W2SPP4_NECAM</name>
<dbReference type="OrthoDB" id="10461263at2759"/>
<gene>
    <name evidence="2" type="ORF">NECAME_04830</name>
</gene>
<keyword evidence="3" id="KW-1185">Reference proteome</keyword>
<dbReference type="KEGG" id="nai:NECAME_04830"/>
<dbReference type="AlphaFoldDB" id="W2SPP4"/>
<dbReference type="Proteomes" id="UP000053676">
    <property type="component" value="Unassembled WGS sequence"/>
</dbReference>
<evidence type="ECO:0000313" key="3">
    <source>
        <dbReference type="Proteomes" id="UP000053676"/>
    </source>
</evidence>
<protein>
    <submittedName>
        <fullName evidence="2">Uncharacterized protein</fullName>
    </submittedName>
</protein>
<feature type="region of interest" description="Disordered" evidence="1">
    <location>
        <begin position="1"/>
        <end position="20"/>
    </location>
</feature>
<sequence length="89" mass="10349">MRSHQRLLDYDSERDLPPTAQKPIKQILAQNQSHRDMLLCCREDGFSVLFCIDVRFQLDLMPVSPKHVLNVLIKVFCSDWAGIQYKSNS</sequence>
<evidence type="ECO:0000313" key="2">
    <source>
        <dbReference type="EMBL" id="ETN70672.1"/>
    </source>
</evidence>
<dbReference type="EMBL" id="KI668908">
    <property type="protein sequence ID" value="ETN70672.1"/>
    <property type="molecule type" value="Genomic_DNA"/>
</dbReference>